<reference evidence="8 9" key="1">
    <citation type="submission" date="2020-08" db="EMBL/GenBank/DDBJ databases">
        <authorList>
            <person name="Liu C."/>
            <person name="Sun Q."/>
        </authorList>
    </citation>
    <scope>NUCLEOTIDE SEQUENCE [LARGE SCALE GENOMIC DNA]</scope>
    <source>
        <strain evidence="8 9">N22</strain>
    </source>
</reference>
<dbReference type="Proteomes" id="UP000587396">
    <property type="component" value="Unassembled WGS sequence"/>
</dbReference>
<evidence type="ECO:0000256" key="4">
    <source>
        <dbReference type="ARBA" id="ARBA00022692"/>
    </source>
</evidence>
<feature type="transmembrane region" description="Helical" evidence="7">
    <location>
        <begin position="106"/>
        <end position="130"/>
    </location>
</feature>
<evidence type="ECO:0000256" key="5">
    <source>
        <dbReference type="ARBA" id="ARBA00022989"/>
    </source>
</evidence>
<evidence type="ECO:0000256" key="6">
    <source>
        <dbReference type="ARBA" id="ARBA00023136"/>
    </source>
</evidence>
<comment type="caution">
    <text evidence="8">The sequence shown here is derived from an EMBL/GenBank/DDBJ whole genome shotgun (WGS) entry which is preliminary data.</text>
</comment>
<name>A0A842JFV1_9ACTN</name>
<feature type="transmembrane region" description="Helical" evidence="7">
    <location>
        <begin position="66"/>
        <end position="86"/>
    </location>
</feature>
<dbReference type="PANTHER" id="PTHR34856">
    <property type="entry name" value="PROTEIN NRFD"/>
    <property type="match status" value="1"/>
</dbReference>
<feature type="transmembrane region" description="Helical" evidence="7">
    <location>
        <begin position="217"/>
        <end position="238"/>
    </location>
</feature>
<dbReference type="Gene3D" id="1.20.1630.10">
    <property type="entry name" value="Formate dehydrogenase/DMSO reductase domain"/>
    <property type="match status" value="1"/>
</dbReference>
<feature type="transmembrane region" description="Helical" evidence="7">
    <location>
        <begin position="142"/>
        <end position="162"/>
    </location>
</feature>
<evidence type="ECO:0000313" key="9">
    <source>
        <dbReference type="Proteomes" id="UP000587396"/>
    </source>
</evidence>
<gene>
    <name evidence="8" type="primary">nrfD</name>
    <name evidence="8" type="ORF">H7313_10965</name>
</gene>
<keyword evidence="5 7" id="KW-1133">Transmembrane helix</keyword>
<keyword evidence="9" id="KW-1185">Reference proteome</keyword>
<protein>
    <submittedName>
        <fullName evidence="8">Polysulfide reductase NrfD</fullName>
    </submittedName>
</protein>
<feature type="transmembrane region" description="Helical" evidence="7">
    <location>
        <begin position="6"/>
        <end position="29"/>
    </location>
</feature>
<dbReference type="EMBL" id="JACMSE010000008">
    <property type="protein sequence ID" value="MBC2889856.1"/>
    <property type="molecule type" value="Genomic_DNA"/>
</dbReference>
<dbReference type="GO" id="GO:0005886">
    <property type="term" value="C:plasma membrane"/>
    <property type="evidence" value="ECO:0007669"/>
    <property type="project" value="UniProtKB-SubCell"/>
</dbReference>
<proteinExistence type="inferred from homology"/>
<keyword evidence="3" id="KW-1003">Cell membrane</keyword>
<comment type="similarity">
    <text evidence="2">Belongs to the NrfD family.</text>
</comment>
<dbReference type="AlphaFoldDB" id="A0A842JFV1"/>
<comment type="subcellular location">
    <subcellularLocation>
        <location evidence="1">Cell membrane</location>
        <topology evidence="1">Multi-pass membrane protein</topology>
    </subcellularLocation>
</comment>
<dbReference type="PANTHER" id="PTHR34856:SF2">
    <property type="entry name" value="PROTEIN NRFD"/>
    <property type="match status" value="1"/>
</dbReference>
<evidence type="ECO:0000256" key="2">
    <source>
        <dbReference type="ARBA" id="ARBA00008929"/>
    </source>
</evidence>
<evidence type="ECO:0000313" key="8">
    <source>
        <dbReference type="EMBL" id="MBC2889856.1"/>
    </source>
</evidence>
<feature type="transmembrane region" description="Helical" evidence="7">
    <location>
        <begin position="298"/>
        <end position="320"/>
    </location>
</feature>
<feature type="transmembrane region" description="Helical" evidence="7">
    <location>
        <begin position="174"/>
        <end position="196"/>
    </location>
</feature>
<keyword evidence="6 7" id="KW-0472">Membrane</keyword>
<dbReference type="RefSeq" id="WP_185905631.1">
    <property type="nucleotide sequence ID" value="NZ_JACMSE010000008.1"/>
</dbReference>
<dbReference type="InterPro" id="IPR005614">
    <property type="entry name" value="NrfD-like"/>
</dbReference>
<keyword evidence="4 7" id="KW-0812">Transmembrane</keyword>
<evidence type="ECO:0000256" key="1">
    <source>
        <dbReference type="ARBA" id="ARBA00004651"/>
    </source>
</evidence>
<dbReference type="Pfam" id="PF03916">
    <property type="entry name" value="NrfD"/>
    <property type="match status" value="1"/>
</dbReference>
<evidence type="ECO:0000256" key="3">
    <source>
        <dbReference type="ARBA" id="ARBA00022475"/>
    </source>
</evidence>
<dbReference type="InterPro" id="IPR052049">
    <property type="entry name" value="Electron_transfer_protein"/>
</dbReference>
<sequence>MLGPMIVCYLFLGGAGAGACLVLAVLGLLAPRERVAVVIDGARGRVSHRAASPRVVLRVPEPYRKLLAPGYAAALVALALGMVFLLADVGRADRVLLLLANPTLSFVAVGAWSLAACAVLAALAALAWGGFACRASLRAVRVLEVALAVVALVVMAYTGLLLQSLSAVPLWASPWLPVLFVLSSLSCGAALVLAVAQFTGAARAFATVLSRLAAVDAVVIVLEAAVVAVFVGLALAGIGGDFVAGRTAEALAASAEALVAGEAAWLFWGGFVLVGLAVPLVLDAVLARARSERPPLAIAAAACILVGGFAMRFCVVEAGMHPLLAMTVG</sequence>
<feature type="transmembrane region" description="Helical" evidence="7">
    <location>
        <begin position="265"/>
        <end position="286"/>
    </location>
</feature>
<accession>A0A842JFV1</accession>
<evidence type="ECO:0000256" key="7">
    <source>
        <dbReference type="SAM" id="Phobius"/>
    </source>
</evidence>
<organism evidence="8 9">
    <name type="scientific">Gordonibacter massiliensis</name>
    <name type="common">ex Traore et al. 2017</name>
    <dbReference type="NCBI Taxonomy" id="1841863"/>
    <lineage>
        <taxon>Bacteria</taxon>
        <taxon>Bacillati</taxon>
        <taxon>Actinomycetota</taxon>
        <taxon>Coriobacteriia</taxon>
        <taxon>Eggerthellales</taxon>
        <taxon>Eggerthellaceae</taxon>
        <taxon>Gordonibacter</taxon>
    </lineage>
</organism>